<comment type="catalytic activity">
    <reaction evidence="15">
        <text>L-tyrosyl-[protein] + ATP = O-phospho-L-tyrosyl-[protein] + ADP + H(+)</text>
        <dbReference type="Rhea" id="RHEA:10596"/>
        <dbReference type="Rhea" id="RHEA-COMP:10136"/>
        <dbReference type="Rhea" id="RHEA-COMP:20101"/>
        <dbReference type="ChEBI" id="CHEBI:15378"/>
        <dbReference type="ChEBI" id="CHEBI:30616"/>
        <dbReference type="ChEBI" id="CHEBI:46858"/>
        <dbReference type="ChEBI" id="CHEBI:61978"/>
        <dbReference type="ChEBI" id="CHEBI:456216"/>
        <dbReference type="EC" id="2.7.10.2"/>
    </reaction>
</comment>
<evidence type="ECO:0000256" key="9">
    <source>
        <dbReference type="ARBA" id="ARBA00022741"/>
    </source>
</evidence>
<evidence type="ECO:0000256" key="2">
    <source>
        <dbReference type="ARBA" id="ARBA00007316"/>
    </source>
</evidence>
<dbReference type="CDD" id="cd05387">
    <property type="entry name" value="BY-kinase"/>
    <property type="match status" value="1"/>
</dbReference>
<keyword evidence="10" id="KW-0418">Kinase</keyword>
<evidence type="ECO:0000256" key="10">
    <source>
        <dbReference type="ARBA" id="ARBA00022777"/>
    </source>
</evidence>
<evidence type="ECO:0000259" key="18">
    <source>
        <dbReference type="Pfam" id="PF13614"/>
    </source>
</evidence>
<dbReference type="PANTHER" id="PTHR32309:SF13">
    <property type="entry name" value="FERRIC ENTEROBACTIN TRANSPORT PROTEIN FEPE"/>
    <property type="match status" value="1"/>
</dbReference>
<evidence type="ECO:0000313" key="20">
    <source>
        <dbReference type="EMBL" id="PRP66911.1"/>
    </source>
</evidence>
<reference evidence="20 21" key="1">
    <citation type="submission" date="2016-11" db="EMBL/GenBank/DDBJ databases">
        <title>Trade-off between light-utilization and light-protection in marine flavobacteria.</title>
        <authorList>
            <person name="Kumagai Y."/>
        </authorList>
    </citation>
    <scope>NUCLEOTIDE SEQUENCE [LARGE SCALE GENOMIC DNA]</scope>
    <source>
        <strain evidence="20 21">JCM 17109</strain>
    </source>
</reference>
<evidence type="ECO:0000256" key="5">
    <source>
        <dbReference type="ARBA" id="ARBA00022475"/>
    </source>
</evidence>
<evidence type="ECO:0000256" key="16">
    <source>
        <dbReference type="SAM" id="Phobius"/>
    </source>
</evidence>
<keyword evidence="14" id="KW-0829">Tyrosine-protein kinase</keyword>
<dbReference type="RefSeq" id="WP_105982693.1">
    <property type="nucleotide sequence ID" value="NZ_MQUC01000003.1"/>
</dbReference>
<evidence type="ECO:0000256" key="12">
    <source>
        <dbReference type="ARBA" id="ARBA00022989"/>
    </source>
</evidence>
<dbReference type="OrthoDB" id="9794577at2"/>
<evidence type="ECO:0000259" key="19">
    <source>
        <dbReference type="Pfam" id="PF13807"/>
    </source>
</evidence>
<evidence type="ECO:0000256" key="8">
    <source>
        <dbReference type="ARBA" id="ARBA00022692"/>
    </source>
</evidence>
<gene>
    <name evidence="20" type="ORF">BST86_07265</name>
</gene>
<evidence type="ECO:0000256" key="4">
    <source>
        <dbReference type="ARBA" id="ARBA00011903"/>
    </source>
</evidence>
<dbReference type="NCBIfam" id="TIGR01007">
    <property type="entry name" value="eps_fam"/>
    <property type="match status" value="1"/>
</dbReference>
<evidence type="ECO:0000256" key="15">
    <source>
        <dbReference type="ARBA" id="ARBA00051245"/>
    </source>
</evidence>
<keyword evidence="13 16" id="KW-0472">Membrane</keyword>
<comment type="similarity">
    <text evidence="2">Belongs to the CpsD/CapB family.</text>
</comment>
<feature type="domain" description="AAA" evidence="18">
    <location>
        <begin position="586"/>
        <end position="726"/>
    </location>
</feature>
<dbReference type="GO" id="GO:0005886">
    <property type="term" value="C:plasma membrane"/>
    <property type="evidence" value="ECO:0007669"/>
    <property type="project" value="UniProtKB-SubCell"/>
</dbReference>
<feature type="transmembrane region" description="Helical" evidence="16">
    <location>
        <begin position="26"/>
        <end position="44"/>
    </location>
</feature>
<keyword evidence="9" id="KW-0547">Nucleotide-binding</keyword>
<accession>A0A2S9WTU9</accession>
<evidence type="ECO:0000259" key="17">
    <source>
        <dbReference type="Pfam" id="PF02706"/>
    </source>
</evidence>
<evidence type="ECO:0000256" key="6">
    <source>
        <dbReference type="ARBA" id="ARBA00022519"/>
    </source>
</evidence>
<dbReference type="InterPro" id="IPR050445">
    <property type="entry name" value="Bact_polysacc_biosynth/exp"/>
</dbReference>
<dbReference type="InterPro" id="IPR025669">
    <property type="entry name" value="AAA_dom"/>
</dbReference>
<dbReference type="AlphaFoldDB" id="A0A2S9WTU9"/>
<keyword evidence="6" id="KW-0997">Cell inner membrane</keyword>
<dbReference type="SUPFAM" id="SSF52540">
    <property type="entry name" value="P-loop containing nucleoside triphosphate hydrolases"/>
    <property type="match status" value="1"/>
</dbReference>
<evidence type="ECO:0000313" key="21">
    <source>
        <dbReference type="Proteomes" id="UP000239532"/>
    </source>
</evidence>
<evidence type="ECO:0000256" key="3">
    <source>
        <dbReference type="ARBA" id="ARBA00008883"/>
    </source>
</evidence>
<proteinExistence type="inferred from homology"/>
<dbReference type="InterPro" id="IPR032807">
    <property type="entry name" value="GNVR"/>
</dbReference>
<name>A0A2S9WTU9_9FLAO</name>
<comment type="similarity">
    <text evidence="3">Belongs to the etk/wzc family.</text>
</comment>
<keyword evidence="21" id="KW-1185">Reference proteome</keyword>
<dbReference type="GO" id="GO:0005524">
    <property type="term" value="F:ATP binding"/>
    <property type="evidence" value="ECO:0007669"/>
    <property type="project" value="UniProtKB-KW"/>
</dbReference>
<dbReference type="InterPro" id="IPR027417">
    <property type="entry name" value="P-loop_NTPase"/>
</dbReference>
<keyword evidence="5" id="KW-1003">Cell membrane</keyword>
<evidence type="ECO:0000256" key="11">
    <source>
        <dbReference type="ARBA" id="ARBA00022840"/>
    </source>
</evidence>
<feature type="transmembrane region" description="Helical" evidence="16">
    <location>
        <begin position="494"/>
        <end position="513"/>
    </location>
</feature>
<dbReference type="Pfam" id="PF02706">
    <property type="entry name" value="Wzz"/>
    <property type="match status" value="1"/>
</dbReference>
<keyword evidence="12 16" id="KW-1133">Transmembrane helix</keyword>
<sequence length="793" mass="88668">MQESNQQHTMTEETLSQQIQPYLNKWFWFVISAVLFITIAFFYLRYSTKIYQAEASILIKDTQAGGGVSELAALGDLGMLGNNFNSVENEIEILTSRRLMSRVVEELRLDVRYFREGNIKTSEVFQSAPFTVTKVLDTVSVETPVEFYVQPISQLTFEYWVNEGEETKTANFGSYVKVGENTEVQISSLNSSLDSKDSDNIFLVRLADFEKVVVSYADKVSISQSVKRGSVIDLSISDPVPSKAAAILNQLIIEYNKDATEDKNIVAKNTVEFIEDRLATIELSLDSVEIKKENFKRENNLSDIVAEAGLNLQSSAEYTSLQIEAQTQLRIAKDLRAYMASLNDTEYIPANLTLGSSSVNEIINEYNQLLLTYNQRLETATELNPIVQELQGQLSKLRSSINASLNSYIQSLEVRLGSIASQNNRIEGRLGEIPATERTARDIERDQTIVEAIYLYLFQKKEETAISLAVTAPKAKVVDSAWISDQPISPKPKIVLLGALIVGLLIPFAFIYLKGLIYNKIENRKDVTRRLSNTSFLGEVPKLASDESDVITKNDRSILAESFRILRTNLQYKLSALSNTVKTPVIIVTSSVKGEGKTFVSFNLAMTMANSGKNVLLVGGDIRNPQLHRYLVKGSKNLKGVTEFLVYPEYQPEELVHESDANSNLKIMLSGAIPPNPAELWLSSRVDELLDYGKENYDVVIIDSAPSMLVTDTLLISDKADVTVYVTRANYTEKPLLDFVSDTIESEKLKNVAMVLNNVKIANFGYGNKYAYSYGVDADSTWTRLLKAVKLKK</sequence>
<dbReference type="Pfam" id="PF13807">
    <property type="entry name" value="GNVR"/>
    <property type="match status" value="1"/>
</dbReference>
<evidence type="ECO:0000256" key="14">
    <source>
        <dbReference type="ARBA" id="ARBA00023137"/>
    </source>
</evidence>
<evidence type="ECO:0000256" key="7">
    <source>
        <dbReference type="ARBA" id="ARBA00022679"/>
    </source>
</evidence>
<dbReference type="PANTHER" id="PTHR32309">
    <property type="entry name" value="TYROSINE-PROTEIN KINASE"/>
    <property type="match status" value="1"/>
</dbReference>
<keyword evidence="7" id="KW-0808">Transferase</keyword>
<dbReference type="Pfam" id="PF13614">
    <property type="entry name" value="AAA_31"/>
    <property type="match status" value="1"/>
</dbReference>
<evidence type="ECO:0000256" key="1">
    <source>
        <dbReference type="ARBA" id="ARBA00004429"/>
    </source>
</evidence>
<feature type="domain" description="Polysaccharide chain length determinant N-terminal" evidence="17">
    <location>
        <begin position="25"/>
        <end position="107"/>
    </location>
</feature>
<comment type="caution">
    <text evidence="20">The sequence shown here is derived from an EMBL/GenBank/DDBJ whole genome shotgun (WGS) entry which is preliminary data.</text>
</comment>
<keyword evidence="11" id="KW-0067">ATP-binding</keyword>
<dbReference type="InterPro" id="IPR005702">
    <property type="entry name" value="Wzc-like_C"/>
</dbReference>
<dbReference type="Proteomes" id="UP000239532">
    <property type="component" value="Unassembled WGS sequence"/>
</dbReference>
<protein>
    <recommendedName>
        <fullName evidence="4">non-specific protein-tyrosine kinase</fullName>
        <ecNumber evidence="4">2.7.10.2</ecNumber>
    </recommendedName>
</protein>
<dbReference type="GO" id="GO:0004715">
    <property type="term" value="F:non-membrane spanning protein tyrosine kinase activity"/>
    <property type="evidence" value="ECO:0007669"/>
    <property type="project" value="UniProtKB-EC"/>
</dbReference>
<dbReference type="EMBL" id="MQUC01000003">
    <property type="protein sequence ID" value="PRP66911.1"/>
    <property type="molecule type" value="Genomic_DNA"/>
</dbReference>
<organism evidence="20 21">
    <name type="scientific">Nonlabens agnitus</name>
    <dbReference type="NCBI Taxonomy" id="870484"/>
    <lineage>
        <taxon>Bacteria</taxon>
        <taxon>Pseudomonadati</taxon>
        <taxon>Bacteroidota</taxon>
        <taxon>Flavobacteriia</taxon>
        <taxon>Flavobacteriales</taxon>
        <taxon>Flavobacteriaceae</taxon>
        <taxon>Nonlabens</taxon>
    </lineage>
</organism>
<evidence type="ECO:0000256" key="13">
    <source>
        <dbReference type="ARBA" id="ARBA00023136"/>
    </source>
</evidence>
<feature type="domain" description="Tyrosine-protein kinase G-rich" evidence="19">
    <location>
        <begin position="439"/>
        <end position="514"/>
    </location>
</feature>
<dbReference type="Gene3D" id="3.40.50.300">
    <property type="entry name" value="P-loop containing nucleotide triphosphate hydrolases"/>
    <property type="match status" value="1"/>
</dbReference>
<dbReference type="EC" id="2.7.10.2" evidence="4"/>
<keyword evidence="8 16" id="KW-0812">Transmembrane</keyword>
<dbReference type="InterPro" id="IPR003856">
    <property type="entry name" value="LPS_length_determ_N"/>
</dbReference>
<comment type="subcellular location">
    <subcellularLocation>
        <location evidence="1">Cell inner membrane</location>
        <topology evidence="1">Multi-pass membrane protein</topology>
    </subcellularLocation>
</comment>